<evidence type="ECO:0000313" key="3">
    <source>
        <dbReference type="Proteomes" id="UP000037696"/>
    </source>
</evidence>
<evidence type="ECO:0000313" key="2">
    <source>
        <dbReference type="EMBL" id="KOS47017.1"/>
    </source>
</evidence>
<protein>
    <submittedName>
        <fullName evidence="2">Uncharacterized protein</fullName>
    </submittedName>
</protein>
<proteinExistence type="predicted"/>
<keyword evidence="1" id="KW-0472">Membrane</keyword>
<name>A0A0M8PAN8_9EURO</name>
<dbReference type="AlphaFoldDB" id="A0A0M8PAN8"/>
<accession>A0A0M8PAN8</accession>
<sequence>MYGVRSTSTTYRGYRVDPRIVCNGNSPCIVRIPATVPLDASGWANSCASWYTPLFFLLSFFLSVNQGLRTLIYNKHRSPLRLRPPHPIPVRYSAVDCMRHFPGSPIPPT</sequence>
<keyword evidence="3" id="KW-1185">Reference proteome</keyword>
<reference evidence="2 3" key="1">
    <citation type="submission" date="2015-08" db="EMBL/GenBank/DDBJ databases">
        <title>Genome sequencing of Penicillium nordicum.</title>
        <authorList>
            <person name="Nguyen H.D."/>
            <person name="Seifert K.A."/>
        </authorList>
    </citation>
    <scope>NUCLEOTIDE SEQUENCE [LARGE SCALE GENOMIC DNA]</scope>
    <source>
        <strain evidence="2 3">DAOMC 185683</strain>
    </source>
</reference>
<feature type="transmembrane region" description="Helical" evidence="1">
    <location>
        <begin position="48"/>
        <end position="68"/>
    </location>
</feature>
<comment type="caution">
    <text evidence="2">The sequence shown here is derived from an EMBL/GenBank/DDBJ whole genome shotgun (WGS) entry which is preliminary data.</text>
</comment>
<dbReference type="EMBL" id="LHQQ01000021">
    <property type="protein sequence ID" value="KOS47017.1"/>
    <property type="molecule type" value="Genomic_DNA"/>
</dbReference>
<keyword evidence="1" id="KW-0812">Transmembrane</keyword>
<keyword evidence="1" id="KW-1133">Transmembrane helix</keyword>
<evidence type="ECO:0000256" key="1">
    <source>
        <dbReference type="SAM" id="Phobius"/>
    </source>
</evidence>
<organism evidence="2 3">
    <name type="scientific">Penicillium nordicum</name>
    <dbReference type="NCBI Taxonomy" id="229535"/>
    <lineage>
        <taxon>Eukaryota</taxon>
        <taxon>Fungi</taxon>
        <taxon>Dikarya</taxon>
        <taxon>Ascomycota</taxon>
        <taxon>Pezizomycotina</taxon>
        <taxon>Eurotiomycetes</taxon>
        <taxon>Eurotiomycetidae</taxon>
        <taxon>Eurotiales</taxon>
        <taxon>Aspergillaceae</taxon>
        <taxon>Penicillium</taxon>
    </lineage>
</organism>
<gene>
    <name evidence="2" type="ORF">ACN38_g2009</name>
</gene>
<dbReference type="Proteomes" id="UP000037696">
    <property type="component" value="Unassembled WGS sequence"/>
</dbReference>